<dbReference type="Pfam" id="PF16481">
    <property type="entry name" value="DUF5058"/>
    <property type="match status" value="1"/>
</dbReference>
<comment type="caution">
    <text evidence="2">The sequence shown here is derived from an EMBL/GenBank/DDBJ whole genome shotgun (WGS) entry which is preliminary data.</text>
</comment>
<evidence type="ECO:0000256" key="1">
    <source>
        <dbReference type="SAM" id="Phobius"/>
    </source>
</evidence>
<feature type="transmembrane region" description="Helical" evidence="1">
    <location>
        <begin position="160"/>
        <end position="179"/>
    </location>
</feature>
<keyword evidence="1" id="KW-0472">Membrane</keyword>
<keyword evidence="1" id="KW-1133">Transmembrane helix</keyword>
<evidence type="ECO:0000313" key="3">
    <source>
        <dbReference type="Proteomes" id="UP001651880"/>
    </source>
</evidence>
<sequence>MTPEQILRSPGMWIACIITPLILLAMTALYFRLSLKAAKHLGIKSVKNIVRAAAVTSIGPSFSNILIIVSMVAMLGPAFTLQGSNYAGAPRSKLTLASMCTELIGQTLGENLDLTGLSFLLWGIPMGCVGWFIVTLFCTPNMNSAIGFLEHKFDPKLIKMILGCSSLGVFSYLLCNNVIGKPNYYYALASILGCAVVLIINALFKNNKLIVQLGSGIAILVSVIITGITQNMIG</sequence>
<feature type="transmembrane region" description="Helical" evidence="1">
    <location>
        <begin position="185"/>
        <end position="204"/>
    </location>
</feature>
<feature type="transmembrane region" description="Helical" evidence="1">
    <location>
        <begin position="211"/>
        <end position="233"/>
    </location>
</feature>
<reference evidence="2 3" key="1">
    <citation type="submission" date="2021-10" db="EMBL/GenBank/DDBJ databases">
        <title>Lutispora strain m25 sp. nov., a thermophilic, non-spore-forming bacterium isolated from a lab-scale methanogenic bioreactor digesting anaerobic sludge.</title>
        <authorList>
            <person name="El Houari A."/>
            <person name="Mcdonald J."/>
        </authorList>
    </citation>
    <scope>NUCLEOTIDE SEQUENCE [LARGE SCALE GENOMIC DNA]</scope>
    <source>
        <strain evidence="3">m25</strain>
    </source>
</reference>
<protein>
    <submittedName>
        <fullName evidence="2">DUF5058 family protein</fullName>
    </submittedName>
</protein>
<dbReference type="Proteomes" id="UP001651880">
    <property type="component" value="Unassembled WGS sequence"/>
</dbReference>
<evidence type="ECO:0000313" key="2">
    <source>
        <dbReference type="EMBL" id="MCQ1529694.1"/>
    </source>
</evidence>
<dbReference type="InterPro" id="IPR032479">
    <property type="entry name" value="DUF5058"/>
</dbReference>
<dbReference type="RefSeq" id="WP_255227206.1">
    <property type="nucleotide sequence ID" value="NZ_JAJEKE010000006.1"/>
</dbReference>
<dbReference type="EMBL" id="JAJEKE010000006">
    <property type="protein sequence ID" value="MCQ1529694.1"/>
    <property type="molecule type" value="Genomic_DNA"/>
</dbReference>
<gene>
    <name evidence="2" type="ORF">LJD61_09020</name>
</gene>
<feature type="transmembrane region" description="Helical" evidence="1">
    <location>
        <begin position="12"/>
        <end position="31"/>
    </location>
</feature>
<proteinExistence type="predicted"/>
<keyword evidence="1" id="KW-0812">Transmembrane</keyword>
<feature type="transmembrane region" description="Helical" evidence="1">
    <location>
        <begin position="52"/>
        <end position="75"/>
    </location>
</feature>
<name>A0ABT1NEM0_9FIRM</name>
<keyword evidence="3" id="KW-1185">Reference proteome</keyword>
<accession>A0ABT1NEM0</accession>
<organism evidence="2 3">
    <name type="scientific">Lutispora saccharofermentans</name>
    <dbReference type="NCBI Taxonomy" id="3024236"/>
    <lineage>
        <taxon>Bacteria</taxon>
        <taxon>Bacillati</taxon>
        <taxon>Bacillota</taxon>
        <taxon>Clostridia</taxon>
        <taxon>Lutisporales</taxon>
        <taxon>Lutisporaceae</taxon>
        <taxon>Lutispora</taxon>
    </lineage>
</organism>
<feature type="transmembrane region" description="Helical" evidence="1">
    <location>
        <begin position="119"/>
        <end position="139"/>
    </location>
</feature>